<evidence type="ECO:0000313" key="2">
    <source>
        <dbReference type="Proteomes" id="UP000537141"/>
    </source>
</evidence>
<keyword evidence="2" id="KW-1185">Reference proteome</keyword>
<comment type="caution">
    <text evidence="1">The sequence shown here is derived from an EMBL/GenBank/DDBJ whole genome shotgun (WGS) entry which is preliminary data.</text>
</comment>
<accession>A0A7X0NI51</accession>
<dbReference type="Proteomes" id="UP000537141">
    <property type="component" value="Unassembled WGS sequence"/>
</dbReference>
<sequence>MKDQQTLVLPWSECEKSYLYKFSAFVLECYAIACLEIDSSVLG</sequence>
<evidence type="ECO:0000313" key="1">
    <source>
        <dbReference type="EMBL" id="MBB6543888.1"/>
    </source>
</evidence>
<name>A0A7X0NI51_9GAMM</name>
<dbReference type="EMBL" id="JACHHU010000020">
    <property type="protein sequence ID" value="MBB6543888.1"/>
    <property type="molecule type" value="Genomic_DNA"/>
</dbReference>
<gene>
    <name evidence="1" type="ORF">HNQ55_002411</name>
</gene>
<reference evidence="1 2" key="1">
    <citation type="submission" date="2020-08" db="EMBL/GenBank/DDBJ databases">
        <title>Genomic Encyclopedia of Type Strains, Phase IV (KMG-IV): sequencing the most valuable type-strain genomes for metagenomic binning, comparative biology and taxonomic classification.</title>
        <authorList>
            <person name="Goeker M."/>
        </authorList>
    </citation>
    <scope>NUCLEOTIDE SEQUENCE [LARGE SCALE GENOMIC DNA]</scope>
    <source>
        <strain evidence="1 2">DSM 26287</strain>
    </source>
</reference>
<proteinExistence type="predicted"/>
<organism evidence="1 2">
    <name type="scientific">Thalassotalea piscium</name>
    <dbReference type="NCBI Taxonomy" id="1230533"/>
    <lineage>
        <taxon>Bacteria</taxon>
        <taxon>Pseudomonadati</taxon>
        <taxon>Pseudomonadota</taxon>
        <taxon>Gammaproteobacteria</taxon>
        <taxon>Alteromonadales</taxon>
        <taxon>Colwelliaceae</taxon>
        <taxon>Thalassotalea</taxon>
    </lineage>
</organism>
<dbReference type="AlphaFoldDB" id="A0A7X0NI51"/>
<dbReference type="RefSeq" id="WP_281401845.1">
    <property type="nucleotide sequence ID" value="NZ_AP027362.1"/>
</dbReference>
<protein>
    <submittedName>
        <fullName evidence="1">Uncharacterized protein</fullName>
    </submittedName>
</protein>